<keyword evidence="8" id="KW-1185">Reference proteome</keyword>
<dbReference type="PROSITE" id="PS51891">
    <property type="entry name" value="CENP_V_GFA"/>
    <property type="match status" value="1"/>
</dbReference>
<feature type="region of interest" description="Disordered" evidence="5">
    <location>
        <begin position="1"/>
        <end position="40"/>
    </location>
</feature>
<comment type="similarity">
    <text evidence="1">Belongs to the Gfa family.</text>
</comment>
<feature type="compositionally biased region" description="Basic and acidic residues" evidence="5">
    <location>
        <begin position="8"/>
        <end position="17"/>
    </location>
</feature>
<feature type="domain" description="CENP-V/GFA" evidence="6">
    <location>
        <begin position="44"/>
        <end position="170"/>
    </location>
</feature>
<evidence type="ECO:0000256" key="2">
    <source>
        <dbReference type="ARBA" id="ARBA00022723"/>
    </source>
</evidence>
<evidence type="ECO:0000256" key="5">
    <source>
        <dbReference type="SAM" id="MobiDB-lite"/>
    </source>
</evidence>
<dbReference type="PANTHER" id="PTHR33337:SF40">
    <property type="entry name" value="CENP-V_GFA DOMAIN-CONTAINING PROTEIN-RELATED"/>
    <property type="match status" value="1"/>
</dbReference>
<protein>
    <recommendedName>
        <fullName evidence="6">CENP-V/GFA domain-containing protein</fullName>
    </recommendedName>
</protein>
<sequence length="194" mass="22224">MSTKAHNNSHDTRDMSPAEKQQVHINRMDRPPYSQPDTPFKPRHEGSCFCGAVKFQISRERPLEAKFCHCHGCQLLHGAPFQWAAIFHKDDVRFTAGREQLVYWSSSEVSQEYVLPCKVSCGTCRSPIMDEGRNMLLLFPTLVHFEDARQRRVFQPRRAMDVPDGLPKWTEHKDASELMPETVGEKRGAVDGEV</sequence>
<name>A0ABR3GJK6_9PEZI</name>
<dbReference type="InterPro" id="IPR006913">
    <property type="entry name" value="CENP-V/GFA"/>
</dbReference>
<evidence type="ECO:0000256" key="4">
    <source>
        <dbReference type="ARBA" id="ARBA00023239"/>
    </source>
</evidence>
<accession>A0ABR3GJK6</accession>
<evidence type="ECO:0000313" key="8">
    <source>
        <dbReference type="Proteomes" id="UP001447188"/>
    </source>
</evidence>
<dbReference type="Pfam" id="PF04828">
    <property type="entry name" value="GFA"/>
    <property type="match status" value="1"/>
</dbReference>
<keyword evidence="2" id="KW-0479">Metal-binding</keyword>
<gene>
    <name evidence="7" type="ORF">Q9L58_004903</name>
</gene>
<comment type="caution">
    <text evidence="7">The sequence shown here is derived from an EMBL/GenBank/DDBJ whole genome shotgun (WGS) entry which is preliminary data.</text>
</comment>
<keyword evidence="3" id="KW-0862">Zinc</keyword>
<evidence type="ECO:0000259" key="6">
    <source>
        <dbReference type="PROSITE" id="PS51891"/>
    </source>
</evidence>
<dbReference type="PANTHER" id="PTHR33337">
    <property type="entry name" value="GFA DOMAIN-CONTAINING PROTEIN"/>
    <property type="match status" value="1"/>
</dbReference>
<dbReference type="EMBL" id="JBBBZM010000056">
    <property type="protein sequence ID" value="KAL0636114.1"/>
    <property type="molecule type" value="Genomic_DNA"/>
</dbReference>
<keyword evidence="4" id="KW-0456">Lyase</keyword>
<dbReference type="InterPro" id="IPR011057">
    <property type="entry name" value="Mss4-like_sf"/>
</dbReference>
<evidence type="ECO:0000256" key="3">
    <source>
        <dbReference type="ARBA" id="ARBA00022833"/>
    </source>
</evidence>
<reference evidence="7 8" key="1">
    <citation type="submission" date="2024-02" db="EMBL/GenBank/DDBJ databases">
        <title>Discinaceae phylogenomics.</title>
        <authorList>
            <person name="Dirks A.C."/>
            <person name="James T.Y."/>
        </authorList>
    </citation>
    <scope>NUCLEOTIDE SEQUENCE [LARGE SCALE GENOMIC DNA]</scope>
    <source>
        <strain evidence="7 8">ACD0624</strain>
    </source>
</reference>
<organism evidence="7 8">
    <name type="scientific">Discina gigas</name>
    <dbReference type="NCBI Taxonomy" id="1032678"/>
    <lineage>
        <taxon>Eukaryota</taxon>
        <taxon>Fungi</taxon>
        <taxon>Dikarya</taxon>
        <taxon>Ascomycota</taxon>
        <taxon>Pezizomycotina</taxon>
        <taxon>Pezizomycetes</taxon>
        <taxon>Pezizales</taxon>
        <taxon>Discinaceae</taxon>
        <taxon>Discina</taxon>
    </lineage>
</organism>
<dbReference type="SUPFAM" id="SSF51316">
    <property type="entry name" value="Mss4-like"/>
    <property type="match status" value="1"/>
</dbReference>
<evidence type="ECO:0000256" key="1">
    <source>
        <dbReference type="ARBA" id="ARBA00005495"/>
    </source>
</evidence>
<evidence type="ECO:0000313" key="7">
    <source>
        <dbReference type="EMBL" id="KAL0636114.1"/>
    </source>
</evidence>
<proteinExistence type="inferred from homology"/>
<dbReference type="Proteomes" id="UP001447188">
    <property type="component" value="Unassembled WGS sequence"/>
</dbReference>
<dbReference type="Gene3D" id="3.90.1590.10">
    <property type="entry name" value="glutathione-dependent formaldehyde- activating enzyme (gfa)"/>
    <property type="match status" value="1"/>
</dbReference>